<dbReference type="Pfam" id="PF10658">
    <property type="entry name" value="DUF2484"/>
    <property type="match status" value="1"/>
</dbReference>
<evidence type="ECO:0008006" key="4">
    <source>
        <dbReference type="Google" id="ProtNLM"/>
    </source>
</evidence>
<protein>
    <recommendedName>
        <fullName evidence="4">UDP-N-acetylmuramate--alanine ligase</fullName>
    </recommendedName>
</protein>
<accession>A0A238LDC4</accession>
<proteinExistence type="predicted"/>
<dbReference type="RefSeq" id="WP_093991926.1">
    <property type="nucleotide sequence ID" value="NZ_FXZK01000003.1"/>
</dbReference>
<keyword evidence="1" id="KW-1133">Transmembrane helix</keyword>
<keyword evidence="3" id="KW-1185">Reference proteome</keyword>
<evidence type="ECO:0000256" key="1">
    <source>
        <dbReference type="SAM" id="Phobius"/>
    </source>
</evidence>
<feature type="transmembrane region" description="Helical" evidence="1">
    <location>
        <begin position="35"/>
        <end position="60"/>
    </location>
</feature>
<evidence type="ECO:0000313" key="3">
    <source>
        <dbReference type="Proteomes" id="UP000201613"/>
    </source>
</evidence>
<dbReference type="EMBL" id="FXZK01000003">
    <property type="protein sequence ID" value="SMY07717.1"/>
    <property type="molecule type" value="Genomic_DNA"/>
</dbReference>
<sequence>MSTPLVLGCFWVLLATVTALLPMRRQFIPGSVLLLSAPVLLVWIGIAHGWVWVVVGLLAFGSMMRNPLRYLVAKARGQEPELPEELRS</sequence>
<dbReference type="InterPro" id="IPR018919">
    <property type="entry name" value="DUF2484"/>
</dbReference>
<reference evidence="2 3" key="1">
    <citation type="submission" date="2017-05" db="EMBL/GenBank/DDBJ databases">
        <authorList>
            <person name="Song R."/>
            <person name="Chenine A.L."/>
            <person name="Ruprecht R.M."/>
        </authorList>
    </citation>
    <scope>NUCLEOTIDE SEQUENCE [LARGE SCALE GENOMIC DNA]</scope>
    <source>
        <strain evidence="2 3">CECT 8899</strain>
    </source>
</reference>
<dbReference type="AlphaFoldDB" id="A0A238LDC4"/>
<dbReference type="OrthoDB" id="7869914at2"/>
<gene>
    <name evidence="2" type="ORF">LOM8899_01857</name>
</gene>
<keyword evidence="1" id="KW-0812">Transmembrane</keyword>
<organism evidence="2 3">
    <name type="scientific">Flavimaricola marinus</name>
    <dbReference type="NCBI Taxonomy" id="1819565"/>
    <lineage>
        <taxon>Bacteria</taxon>
        <taxon>Pseudomonadati</taxon>
        <taxon>Pseudomonadota</taxon>
        <taxon>Alphaproteobacteria</taxon>
        <taxon>Rhodobacterales</taxon>
        <taxon>Paracoccaceae</taxon>
        <taxon>Flavimaricola</taxon>
    </lineage>
</organism>
<keyword evidence="1" id="KW-0472">Membrane</keyword>
<name>A0A238LDC4_9RHOB</name>
<dbReference type="Proteomes" id="UP000201613">
    <property type="component" value="Unassembled WGS sequence"/>
</dbReference>
<evidence type="ECO:0000313" key="2">
    <source>
        <dbReference type="EMBL" id="SMY07717.1"/>
    </source>
</evidence>